<dbReference type="GO" id="GO:0007095">
    <property type="term" value="P:mitotic G2 DNA damage checkpoint signaling"/>
    <property type="evidence" value="ECO:0007669"/>
    <property type="project" value="TreeGrafter"/>
</dbReference>
<dbReference type="InterPro" id="IPR001680">
    <property type="entry name" value="WD40_rpt"/>
</dbReference>
<dbReference type="InterPro" id="IPR015943">
    <property type="entry name" value="WD40/YVTN_repeat-like_dom_sf"/>
</dbReference>
<dbReference type="PROSITE" id="PS50082">
    <property type="entry name" value="WD_REPEATS_2"/>
    <property type="match status" value="4"/>
</dbReference>
<evidence type="ECO:0000256" key="7">
    <source>
        <dbReference type="SAM" id="MobiDB-lite"/>
    </source>
</evidence>
<dbReference type="PROSITE" id="PS00678">
    <property type="entry name" value="WD_REPEATS_1"/>
    <property type="match status" value="2"/>
</dbReference>
<evidence type="ECO:0000256" key="2">
    <source>
        <dbReference type="ARBA" id="ARBA00022574"/>
    </source>
</evidence>
<evidence type="ECO:0000256" key="5">
    <source>
        <dbReference type="ARBA" id="ARBA00038344"/>
    </source>
</evidence>
<dbReference type="PRINTS" id="PR00320">
    <property type="entry name" value="GPROTEINBRPT"/>
</dbReference>
<feature type="region of interest" description="Disordered" evidence="7">
    <location>
        <begin position="515"/>
        <end position="577"/>
    </location>
</feature>
<keyword evidence="9" id="KW-1185">Reference proteome</keyword>
<reference evidence="8 9" key="1">
    <citation type="submission" date="2019-04" db="EMBL/GenBank/DDBJ databases">
        <title>The sequence and de novo assembly of Takifugu bimaculatus genome using PacBio and Hi-C technologies.</title>
        <authorList>
            <person name="Xu P."/>
            <person name="Liu B."/>
            <person name="Zhou Z."/>
        </authorList>
    </citation>
    <scope>NUCLEOTIDE SEQUENCE [LARGE SCALE GENOMIC DNA]</scope>
    <source>
        <strain evidence="8">TB-2018</strain>
        <tissue evidence="8">Muscle</tissue>
    </source>
</reference>
<dbReference type="SMART" id="SM00320">
    <property type="entry name" value="WD40"/>
    <property type="match status" value="5"/>
</dbReference>
<dbReference type="SUPFAM" id="SSF50978">
    <property type="entry name" value="WD40 repeat-like"/>
    <property type="match status" value="1"/>
</dbReference>
<name>A0A4Z2BSC8_9TELE</name>
<organism evidence="8 9">
    <name type="scientific">Takifugu bimaculatus</name>
    <dbReference type="NCBI Taxonomy" id="433685"/>
    <lineage>
        <taxon>Eukaryota</taxon>
        <taxon>Metazoa</taxon>
        <taxon>Chordata</taxon>
        <taxon>Craniata</taxon>
        <taxon>Vertebrata</taxon>
        <taxon>Euteleostomi</taxon>
        <taxon>Actinopterygii</taxon>
        <taxon>Neopterygii</taxon>
        <taxon>Teleostei</taxon>
        <taxon>Neoteleostei</taxon>
        <taxon>Acanthomorphata</taxon>
        <taxon>Eupercaria</taxon>
        <taxon>Tetraodontiformes</taxon>
        <taxon>Tetradontoidea</taxon>
        <taxon>Tetraodontidae</taxon>
        <taxon>Takifugu</taxon>
    </lineage>
</organism>
<dbReference type="InterPro" id="IPR019775">
    <property type="entry name" value="WD40_repeat_CS"/>
</dbReference>
<dbReference type="Gene3D" id="2.130.10.10">
    <property type="entry name" value="YVTN repeat-like/Quinoprotein amine dehydrogenase"/>
    <property type="match status" value="2"/>
</dbReference>
<accession>A0A4Z2BSC8</accession>
<dbReference type="GO" id="GO:0043161">
    <property type="term" value="P:proteasome-mediated ubiquitin-dependent protein catabolic process"/>
    <property type="evidence" value="ECO:0007669"/>
    <property type="project" value="TreeGrafter"/>
</dbReference>
<evidence type="ECO:0000256" key="1">
    <source>
        <dbReference type="ARBA" id="ARBA00004906"/>
    </source>
</evidence>
<dbReference type="PANTHER" id="PTHR22852">
    <property type="entry name" value="LETHAL 2 DENTICLELESS PROTEIN RETINOIC ACID-REGULATED NUCLEAR MATRIX-ASSOCIATED PROTEIN"/>
    <property type="match status" value="1"/>
</dbReference>
<dbReference type="GO" id="GO:0030674">
    <property type="term" value="F:protein-macromolecule adaptor activity"/>
    <property type="evidence" value="ECO:0007669"/>
    <property type="project" value="TreeGrafter"/>
</dbReference>
<dbReference type="Pfam" id="PF00400">
    <property type="entry name" value="WD40"/>
    <property type="match status" value="5"/>
</dbReference>
<dbReference type="GO" id="GO:0005634">
    <property type="term" value="C:nucleus"/>
    <property type="evidence" value="ECO:0007669"/>
    <property type="project" value="TreeGrafter"/>
</dbReference>
<dbReference type="InterPro" id="IPR051865">
    <property type="entry name" value="WD-repeat_CDT2_adapter"/>
</dbReference>
<comment type="similarity">
    <text evidence="5">Belongs to the WD repeat cdt2 family.</text>
</comment>
<keyword evidence="2 6" id="KW-0853">WD repeat</keyword>
<evidence type="ECO:0000313" key="9">
    <source>
        <dbReference type="Proteomes" id="UP000516260"/>
    </source>
</evidence>
<sequence>MCQKKGLTAQCSSKTSQFCCRRPGMLFRSIVERGVGSRRQNALSADTWHQYPLTSLLGGYKCIRQDEHVSYGNLGDSVPPFGLAFSSAQNLQNVLAAANEEGIVRIYNTDRCESPLLKEWLAHENAVFDIAWVPGEAQLVTAAGDQMARLWDVKSGELLGSFKGHLCSLKSVAFTPEEKAVFCTGARDGNIMVWDTRCSKKDGYYRQVKQISGAHNKAETNPSAKAKKRRSISRGMAPSVDTLQSVTVVLFQDQHTLISSGAVDGVIKLWDLRKSYTAHYHDPVPLQIYPYPGSCTRMRLGYSGLVLDSTRSNIICNCTDDNIYMFNVSGVKTSPVSVFSGHQNSSFYIKSTISPDDQFLASGSSDNHTYIWKISDPKHPPMTLQGHSEEVTSVVWCPTDFTKIASCSDDHTVRIWRLHRETDGEQSSVGQANLVGWARPTSPPSVLVKAETTPAKSQRTESHGGVASPQLAACAPSGAALPQSSSTTSPVPSKKAGCSPENTILYQTMAITKPRVSQPGQPSPASGAVFGRQQFSHRKTGQAQAGDRTCSRSLLRNGPMRRCHRPLPRSQEKSDPA</sequence>
<proteinExistence type="inferred from homology"/>
<keyword evidence="3" id="KW-0677">Repeat</keyword>
<dbReference type="InterPro" id="IPR036322">
    <property type="entry name" value="WD40_repeat_dom_sf"/>
</dbReference>
<dbReference type="InterPro" id="IPR020472">
    <property type="entry name" value="WD40_PAC1"/>
</dbReference>
<evidence type="ECO:0000256" key="6">
    <source>
        <dbReference type="PROSITE-ProRule" id="PRU00221"/>
    </source>
</evidence>
<protein>
    <submittedName>
        <fullName evidence="8">Uncharacterized protein</fullName>
    </submittedName>
</protein>
<feature type="repeat" description="WD" evidence="6">
    <location>
        <begin position="384"/>
        <end position="418"/>
    </location>
</feature>
<feature type="repeat" description="WD" evidence="6">
    <location>
        <begin position="120"/>
        <end position="161"/>
    </location>
</feature>
<evidence type="ECO:0000313" key="8">
    <source>
        <dbReference type="EMBL" id="TNM94832.1"/>
    </source>
</evidence>
<comment type="caution">
    <text evidence="8">The sequence shown here is derived from an EMBL/GenBank/DDBJ whole genome shotgun (WGS) entry which is preliminary data.</text>
</comment>
<gene>
    <name evidence="8" type="ORF">fugu_017591</name>
</gene>
<evidence type="ECO:0000256" key="3">
    <source>
        <dbReference type="ARBA" id="ARBA00022737"/>
    </source>
</evidence>
<feature type="region of interest" description="Disordered" evidence="7">
    <location>
        <begin position="440"/>
        <end position="499"/>
    </location>
</feature>
<comment type="pathway">
    <text evidence="1">Protein modification; protein ubiquitination.</text>
</comment>
<dbReference type="EMBL" id="SWLE01000011">
    <property type="protein sequence ID" value="TNM94832.1"/>
    <property type="molecule type" value="Genomic_DNA"/>
</dbReference>
<dbReference type="AlphaFoldDB" id="A0A4Z2BSC8"/>
<feature type="compositionally biased region" description="Low complexity" evidence="7">
    <location>
        <begin position="484"/>
        <end position="495"/>
    </location>
</feature>
<dbReference type="PANTHER" id="PTHR22852:SF0">
    <property type="entry name" value="DENTICLELESS PROTEIN HOMOLOG"/>
    <property type="match status" value="1"/>
</dbReference>
<dbReference type="Proteomes" id="UP000516260">
    <property type="component" value="Chromosome 19"/>
</dbReference>
<dbReference type="PROSITE" id="PS50294">
    <property type="entry name" value="WD_REPEATS_REGION"/>
    <property type="match status" value="3"/>
</dbReference>
<keyword evidence="4" id="KW-0833">Ubl conjugation pathway</keyword>
<evidence type="ECO:0000256" key="4">
    <source>
        <dbReference type="ARBA" id="ARBA00022786"/>
    </source>
</evidence>
<dbReference type="CDD" id="cd00200">
    <property type="entry name" value="WD40"/>
    <property type="match status" value="1"/>
</dbReference>
<feature type="repeat" description="WD" evidence="6">
    <location>
        <begin position="162"/>
        <end position="197"/>
    </location>
</feature>
<feature type="repeat" description="WD" evidence="6">
    <location>
        <begin position="246"/>
        <end position="280"/>
    </location>
</feature>